<dbReference type="InterPro" id="IPR023296">
    <property type="entry name" value="Glyco_hydro_beta-prop_sf"/>
</dbReference>
<proteinExistence type="inferred from homology"/>
<protein>
    <submittedName>
        <fullName evidence="4">Uncharacterized protein</fullName>
    </submittedName>
</protein>
<dbReference type="InterPro" id="IPR006710">
    <property type="entry name" value="Glyco_hydro_43"/>
</dbReference>
<evidence type="ECO:0000313" key="5">
    <source>
        <dbReference type="Proteomes" id="UP000660611"/>
    </source>
</evidence>
<organism evidence="4 5">
    <name type="scientific">Dactylosporangium siamense</name>
    <dbReference type="NCBI Taxonomy" id="685454"/>
    <lineage>
        <taxon>Bacteria</taxon>
        <taxon>Bacillati</taxon>
        <taxon>Actinomycetota</taxon>
        <taxon>Actinomycetes</taxon>
        <taxon>Micromonosporales</taxon>
        <taxon>Micromonosporaceae</taxon>
        <taxon>Dactylosporangium</taxon>
    </lineage>
</organism>
<evidence type="ECO:0000313" key="4">
    <source>
        <dbReference type="EMBL" id="GIG51637.1"/>
    </source>
</evidence>
<dbReference type="SUPFAM" id="SSF75005">
    <property type="entry name" value="Arabinanase/levansucrase/invertase"/>
    <property type="match status" value="1"/>
</dbReference>
<name>A0A919PWM2_9ACTN</name>
<dbReference type="Pfam" id="PF04616">
    <property type="entry name" value="Glyco_hydro_43"/>
    <property type="match status" value="1"/>
</dbReference>
<comment type="similarity">
    <text evidence="1">Belongs to the glycosyl hydrolase 43 family.</text>
</comment>
<reference evidence="4" key="1">
    <citation type="submission" date="2021-01" db="EMBL/GenBank/DDBJ databases">
        <title>Whole genome shotgun sequence of Dactylosporangium siamense NBRC 106093.</title>
        <authorList>
            <person name="Komaki H."/>
            <person name="Tamura T."/>
        </authorList>
    </citation>
    <scope>NUCLEOTIDE SEQUENCE</scope>
    <source>
        <strain evidence="4">NBRC 106093</strain>
    </source>
</reference>
<dbReference type="GO" id="GO:0004553">
    <property type="term" value="F:hydrolase activity, hydrolyzing O-glycosyl compounds"/>
    <property type="evidence" value="ECO:0007669"/>
    <property type="project" value="InterPro"/>
</dbReference>
<dbReference type="Gene3D" id="2.115.10.20">
    <property type="entry name" value="Glycosyl hydrolase domain, family 43"/>
    <property type="match status" value="1"/>
</dbReference>
<gene>
    <name evidence="4" type="ORF">Dsi01nite_096780</name>
</gene>
<keyword evidence="3" id="KW-0326">Glycosidase</keyword>
<dbReference type="Proteomes" id="UP000660611">
    <property type="component" value="Unassembled WGS sequence"/>
</dbReference>
<sequence length="213" mass="23437">MPPWRCRGRPARPGPRVKVVDAANADIGYPTDPQYLEGPWMTKRDGRWYLFHAAYYGPAANQGYWTNVAYADSPLGPFTKDPHAKLFFGGHVNAFDGPDGRTWLSYRGENPQYPSTIGGPNVDPVDIDAGRVLPRGNTLGPITFPYQVTERFSTHTDSAWVRNGGTWSAASGRHWTQLATAPVTVVPGTAYHLKVVASGSLIRVYVTDMTTRS</sequence>
<evidence type="ECO:0000256" key="1">
    <source>
        <dbReference type="ARBA" id="ARBA00009865"/>
    </source>
</evidence>
<dbReference type="AlphaFoldDB" id="A0A919PWM2"/>
<dbReference type="EMBL" id="BONQ01000157">
    <property type="protein sequence ID" value="GIG51637.1"/>
    <property type="molecule type" value="Genomic_DNA"/>
</dbReference>
<dbReference type="RefSeq" id="WP_275423476.1">
    <property type="nucleotide sequence ID" value="NZ_BAAAVW010000025.1"/>
</dbReference>
<comment type="caution">
    <text evidence="4">The sequence shown here is derived from an EMBL/GenBank/DDBJ whole genome shotgun (WGS) entry which is preliminary data.</text>
</comment>
<keyword evidence="5" id="KW-1185">Reference proteome</keyword>
<keyword evidence="2" id="KW-0378">Hydrolase</keyword>
<evidence type="ECO:0000256" key="2">
    <source>
        <dbReference type="ARBA" id="ARBA00022801"/>
    </source>
</evidence>
<evidence type="ECO:0000256" key="3">
    <source>
        <dbReference type="ARBA" id="ARBA00023295"/>
    </source>
</evidence>
<dbReference type="GO" id="GO:0005975">
    <property type="term" value="P:carbohydrate metabolic process"/>
    <property type="evidence" value="ECO:0007669"/>
    <property type="project" value="InterPro"/>
</dbReference>
<accession>A0A919PWM2</accession>
<dbReference type="Gene3D" id="2.60.120.560">
    <property type="entry name" value="Exo-inulinase, domain 1"/>
    <property type="match status" value="1"/>
</dbReference>